<comment type="similarity">
    <text evidence="1">Belongs to the isochorismatase family.</text>
</comment>
<keyword evidence="2 4" id="KW-0378">Hydrolase</keyword>
<dbReference type="InterPro" id="IPR000868">
    <property type="entry name" value="Isochorismatase-like_dom"/>
</dbReference>
<proteinExistence type="inferred from homology"/>
<keyword evidence="5" id="KW-1185">Reference proteome</keyword>
<dbReference type="EMBL" id="JAJHJB010000044">
    <property type="protein sequence ID" value="MCC5467947.1"/>
    <property type="molecule type" value="Genomic_DNA"/>
</dbReference>
<comment type="caution">
    <text evidence="4">The sequence shown here is derived from an EMBL/GenBank/DDBJ whole genome shotgun (WGS) entry which is preliminary data.</text>
</comment>
<dbReference type="Gene3D" id="3.40.50.850">
    <property type="entry name" value="Isochorismatase-like"/>
    <property type="match status" value="1"/>
</dbReference>
<protein>
    <submittedName>
        <fullName evidence="4">Cysteine hydrolase</fullName>
    </submittedName>
</protein>
<accession>A0ABS8HXN9</accession>
<dbReference type="Pfam" id="PF00857">
    <property type="entry name" value="Isochorismatase"/>
    <property type="match status" value="1"/>
</dbReference>
<dbReference type="CDD" id="cd00431">
    <property type="entry name" value="cysteine_hydrolases"/>
    <property type="match status" value="1"/>
</dbReference>
<dbReference type="RefSeq" id="WP_229536873.1">
    <property type="nucleotide sequence ID" value="NZ_JAJHJB010000044.1"/>
</dbReference>
<organism evidence="4 5">
    <name type="scientific">Pelosinus baikalensis</name>
    <dbReference type="NCBI Taxonomy" id="2892015"/>
    <lineage>
        <taxon>Bacteria</taxon>
        <taxon>Bacillati</taxon>
        <taxon>Bacillota</taxon>
        <taxon>Negativicutes</taxon>
        <taxon>Selenomonadales</taxon>
        <taxon>Sporomusaceae</taxon>
        <taxon>Pelosinus</taxon>
    </lineage>
</organism>
<evidence type="ECO:0000313" key="4">
    <source>
        <dbReference type="EMBL" id="MCC5467947.1"/>
    </source>
</evidence>
<evidence type="ECO:0000256" key="2">
    <source>
        <dbReference type="ARBA" id="ARBA00022801"/>
    </source>
</evidence>
<dbReference type="PANTHER" id="PTHR43540">
    <property type="entry name" value="PEROXYUREIDOACRYLATE/UREIDOACRYLATE AMIDOHYDROLASE-RELATED"/>
    <property type="match status" value="1"/>
</dbReference>
<dbReference type="Proteomes" id="UP001165492">
    <property type="component" value="Unassembled WGS sequence"/>
</dbReference>
<dbReference type="PANTHER" id="PTHR43540:SF6">
    <property type="entry name" value="ISOCHORISMATASE-LIKE DOMAIN-CONTAINING PROTEIN"/>
    <property type="match status" value="1"/>
</dbReference>
<reference evidence="4" key="1">
    <citation type="submission" date="2021-11" db="EMBL/GenBank/DDBJ databases">
        <title>Description of a new species Pelosinus isolated from the bottom sediments of Lake Baikal.</title>
        <authorList>
            <person name="Zakharyuk A."/>
        </authorList>
    </citation>
    <scope>NUCLEOTIDE SEQUENCE</scope>
    <source>
        <strain evidence="4">Bkl1</strain>
    </source>
</reference>
<feature type="domain" description="Isochorismatase-like" evidence="3">
    <location>
        <begin position="4"/>
        <end position="143"/>
    </location>
</feature>
<dbReference type="SUPFAM" id="SSF52499">
    <property type="entry name" value="Isochorismatase-like hydrolases"/>
    <property type="match status" value="1"/>
</dbReference>
<sequence>MKVALLIIDMQNYYAFSNEEKTQLTLKAVEFINVAIDLFRKKRLPIICIQHMDKAEGIIPGTEGFNNIEQLNIVSSDIHIMKTYGNAFNKTNLEKKLKELDVDTIILTGYCAEYCVLSTYRGALDIDIAPIILRNAIASGALENIRFVESVNEVISLGALQSVVS</sequence>
<name>A0ABS8HXN9_9FIRM</name>
<evidence type="ECO:0000259" key="3">
    <source>
        <dbReference type="Pfam" id="PF00857"/>
    </source>
</evidence>
<evidence type="ECO:0000313" key="5">
    <source>
        <dbReference type="Proteomes" id="UP001165492"/>
    </source>
</evidence>
<evidence type="ECO:0000256" key="1">
    <source>
        <dbReference type="ARBA" id="ARBA00006336"/>
    </source>
</evidence>
<dbReference type="InterPro" id="IPR050272">
    <property type="entry name" value="Isochorismatase-like_hydrls"/>
</dbReference>
<dbReference type="InterPro" id="IPR036380">
    <property type="entry name" value="Isochorismatase-like_sf"/>
</dbReference>
<gene>
    <name evidence="4" type="ORF">LMF89_21660</name>
</gene>
<dbReference type="GO" id="GO:0016787">
    <property type="term" value="F:hydrolase activity"/>
    <property type="evidence" value="ECO:0007669"/>
    <property type="project" value="UniProtKB-KW"/>
</dbReference>